<dbReference type="GO" id="GO:0005840">
    <property type="term" value="C:ribosome"/>
    <property type="evidence" value="ECO:0007669"/>
    <property type="project" value="UniProtKB-KW"/>
</dbReference>
<feature type="transmembrane region" description="Helical" evidence="10">
    <location>
        <begin position="65"/>
        <end position="82"/>
    </location>
</feature>
<dbReference type="SUPFAM" id="SSF53448">
    <property type="entry name" value="Nucleotide-diphospho-sugar transferases"/>
    <property type="match status" value="1"/>
</dbReference>
<gene>
    <name evidence="11" type="ORF">RI543_003484</name>
</gene>
<dbReference type="AlphaFoldDB" id="A0AAN7WNE1"/>
<keyword evidence="10" id="KW-1133">Transmembrane helix</keyword>
<evidence type="ECO:0000256" key="7">
    <source>
        <dbReference type="ARBA" id="ARBA00023034"/>
    </source>
</evidence>
<dbReference type="Pfam" id="PF00832">
    <property type="entry name" value="Ribosomal_L39"/>
    <property type="match status" value="1"/>
</dbReference>
<dbReference type="GO" id="GO:1990904">
    <property type="term" value="C:ribonucleoprotein complex"/>
    <property type="evidence" value="ECO:0007669"/>
    <property type="project" value="UniProtKB-KW"/>
</dbReference>
<evidence type="ECO:0000256" key="5">
    <source>
        <dbReference type="ARBA" id="ARBA00022679"/>
    </source>
</evidence>
<accession>A0AAN7WNE1</accession>
<evidence type="ECO:0000256" key="4">
    <source>
        <dbReference type="ARBA" id="ARBA00009339"/>
    </source>
</evidence>
<comment type="pathway">
    <text evidence="2">Protein modification; protein glycosylation.</text>
</comment>
<dbReference type="Pfam" id="PF11051">
    <property type="entry name" value="Mannosyl_trans3"/>
    <property type="match status" value="1"/>
</dbReference>
<dbReference type="InterPro" id="IPR000077">
    <property type="entry name" value="Ribosomal_eL39"/>
</dbReference>
<keyword evidence="10" id="KW-0812">Transmembrane</keyword>
<dbReference type="Gene3D" id="1.10.1620.10">
    <property type="entry name" value="Ribosomal protein L39e"/>
    <property type="match status" value="1"/>
</dbReference>
<keyword evidence="8" id="KW-0325">Glycoprotein</keyword>
<evidence type="ECO:0000256" key="1">
    <source>
        <dbReference type="ARBA" id="ARBA00004555"/>
    </source>
</evidence>
<evidence type="ECO:0000256" key="2">
    <source>
        <dbReference type="ARBA" id="ARBA00004922"/>
    </source>
</evidence>
<organism evidence="11 12">
    <name type="scientific">Arxiozyma heterogenica</name>
    <dbReference type="NCBI Taxonomy" id="278026"/>
    <lineage>
        <taxon>Eukaryota</taxon>
        <taxon>Fungi</taxon>
        <taxon>Dikarya</taxon>
        <taxon>Ascomycota</taxon>
        <taxon>Saccharomycotina</taxon>
        <taxon>Saccharomycetes</taxon>
        <taxon>Saccharomycetales</taxon>
        <taxon>Saccharomycetaceae</taxon>
        <taxon>Arxiozyma</taxon>
    </lineage>
</organism>
<name>A0AAN7WNE1_9SACH</name>
<dbReference type="PANTHER" id="PTHR31646:SF6">
    <property type="entry name" value="ALPHA-1,2-MANNOSYLTRANSFERASE MNN5"/>
    <property type="match status" value="1"/>
</dbReference>
<dbReference type="GO" id="GO:0006412">
    <property type="term" value="P:translation"/>
    <property type="evidence" value="ECO:0007669"/>
    <property type="project" value="InterPro"/>
</dbReference>
<keyword evidence="10" id="KW-0472">Membrane</keyword>
<evidence type="ECO:0000313" key="12">
    <source>
        <dbReference type="Proteomes" id="UP001306508"/>
    </source>
</evidence>
<evidence type="ECO:0000256" key="3">
    <source>
        <dbReference type="ARBA" id="ARBA00009105"/>
    </source>
</evidence>
<dbReference type="EMBL" id="JAWIZZ010000047">
    <property type="protein sequence ID" value="KAK5779592.1"/>
    <property type="molecule type" value="Genomic_DNA"/>
</dbReference>
<sequence length="630" mass="73749">MAAQKSFIIKKKLAKAKKQNRPLPQWIRLRTNNTKGNDKPTPHQRMVVNLNIALWRLKRLINKRFLQIVLISIFLITLLYQFNKSNLTQNTIFIDYTKTSKEWIAHQIDNNSNNVSNLSEFNRKLFSILSEFKPVELPQDESLFINQEKCKKGEHTVNDEEGLETLSYNSLSACFNLTPEYKQNLKVMHQNFVKTIKEIPKHMPETLFNKDKGIVTVGGGKYSIILVTMLPILRMSGNTLPVEIFIPMSDEKYDKDFCENFVPQYNATCVYMSKFLSDEIVQELNISGYQYKLLALLLSDFKNILFLDSDNYALTNIDDIFDKYIYKETGLILWPDLWRRQTSPDWYDIAGLEYNLTQRVRFSLDDLTPPSQYINPEENSLEYIKEHIPFHDLEGTLPDLSSESGQLLINKVDHFDTLLLALYYNIYGPSWYYTLFSEHGSGEGDKETFIGAAFSLHKPYYQVKTPITFSSYISDGFKGVGLLQHDYAQDYELYQLAKEQIQMSHLSDFKYDPDYHVEKSFVDKFFKTNKYGNDRCDVLFVHASFFKFNPFTLYYNKAFLDTEGKHVRGFSNTHLFRNFPEFELINFKQIKEIFCDTETFKFPFLDMEYEAAGKNNGHSAETEKRNIYVD</sequence>
<dbReference type="InterPro" id="IPR029044">
    <property type="entry name" value="Nucleotide-diphossugar_trans"/>
</dbReference>
<evidence type="ECO:0000313" key="11">
    <source>
        <dbReference type="EMBL" id="KAK5779592.1"/>
    </source>
</evidence>
<keyword evidence="5" id="KW-0808">Transferase</keyword>
<keyword evidence="9" id="KW-0687">Ribonucleoprotein</keyword>
<evidence type="ECO:0000256" key="10">
    <source>
        <dbReference type="SAM" id="Phobius"/>
    </source>
</evidence>
<comment type="subcellular location">
    <subcellularLocation>
        <location evidence="1">Golgi apparatus</location>
    </subcellularLocation>
</comment>
<proteinExistence type="inferred from homology"/>
<dbReference type="GO" id="GO:0003735">
    <property type="term" value="F:structural constituent of ribosome"/>
    <property type="evidence" value="ECO:0007669"/>
    <property type="project" value="InterPro"/>
</dbReference>
<keyword evidence="12" id="KW-1185">Reference proteome</keyword>
<keyword evidence="7" id="KW-0333">Golgi apparatus</keyword>
<dbReference type="GO" id="GO:0046354">
    <property type="term" value="P:mannan biosynthetic process"/>
    <property type="evidence" value="ECO:0007669"/>
    <property type="project" value="TreeGrafter"/>
</dbReference>
<dbReference type="InterPro" id="IPR022751">
    <property type="entry name" value="Alpha_mannosyltransferase"/>
</dbReference>
<reference evidence="12" key="1">
    <citation type="submission" date="2023-07" db="EMBL/GenBank/DDBJ databases">
        <title>A draft genome of Kazachstania heterogenica Y-27499.</title>
        <authorList>
            <person name="Donic C."/>
            <person name="Kralova J.S."/>
            <person name="Fidel L."/>
            <person name="Ben-Dor S."/>
            <person name="Jung S."/>
        </authorList>
    </citation>
    <scope>NUCLEOTIDE SEQUENCE [LARGE SCALE GENOMIC DNA]</scope>
    <source>
        <strain evidence="12">Y27499</strain>
    </source>
</reference>
<dbReference type="SUPFAM" id="SSF48662">
    <property type="entry name" value="Ribosomal protein L39e"/>
    <property type="match status" value="1"/>
</dbReference>
<protein>
    <submittedName>
        <fullName evidence="11">Uncharacterized protein</fullName>
    </submittedName>
</protein>
<dbReference type="InterPro" id="IPR023626">
    <property type="entry name" value="Ribosomal_eL39_dom_sf"/>
</dbReference>
<evidence type="ECO:0000256" key="9">
    <source>
        <dbReference type="ARBA" id="ARBA00023274"/>
    </source>
</evidence>
<evidence type="ECO:0000256" key="6">
    <source>
        <dbReference type="ARBA" id="ARBA00022980"/>
    </source>
</evidence>
<dbReference type="PANTHER" id="PTHR31646">
    <property type="entry name" value="ALPHA-1,2-MANNOSYLTRANSFERASE MNN2"/>
    <property type="match status" value="1"/>
</dbReference>
<evidence type="ECO:0000256" key="8">
    <source>
        <dbReference type="ARBA" id="ARBA00023180"/>
    </source>
</evidence>
<comment type="similarity">
    <text evidence="3">Belongs to the MNN1/MNT family.</text>
</comment>
<dbReference type="GO" id="GO:0005794">
    <property type="term" value="C:Golgi apparatus"/>
    <property type="evidence" value="ECO:0007669"/>
    <property type="project" value="UniProtKB-SubCell"/>
</dbReference>
<comment type="similarity">
    <text evidence="4">Belongs to the eukaryotic ribosomal protein eL39 family.</text>
</comment>
<dbReference type="GO" id="GO:0000026">
    <property type="term" value="F:alpha-1,2-mannosyltransferase activity"/>
    <property type="evidence" value="ECO:0007669"/>
    <property type="project" value="TreeGrafter"/>
</dbReference>
<keyword evidence="6" id="KW-0689">Ribosomal protein</keyword>
<dbReference type="FunFam" id="3.90.550.10:FF:000177">
    <property type="entry name" value="MNN5p Alpha-1,2-mannosyltransferase"/>
    <property type="match status" value="1"/>
</dbReference>
<comment type="caution">
    <text evidence="11">The sequence shown here is derived from an EMBL/GenBank/DDBJ whole genome shotgun (WGS) entry which is preliminary data.</text>
</comment>
<dbReference type="Proteomes" id="UP001306508">
    <property type="component" value="Unassembled WGS sequence"/>
</dbReference>